<dbReference type="Proteomes" id="UP001430953">
    <property type="component" value="Unassembled WGS sequence"/>
</dbReference>
<sequence>MIITRSTVTAAAATTTTTTTTTTTATRWPLLLKRETLGRTYHNVGEERRSTADLHSDPIVSAMLSRDCNCRIHGNSNGISILNIIELQWISGSCTAIASVLLRYYYYYIQSISTIGILASFLAGDDDDSIAVGVLGKRDDADGNEASASSGDRFFNRRDGLAYCCA</sequence>
<proteinExistence type="predicted"/>
<comment type="caution">
    <text evidence="1">The sequence shown here is derived from an EMBL/GenBank/DDBJ whole genome shotgun (WGS) entry which is preliminary data.</text>
</comment>
<protein>
    <submittedName>
        <fullName evidence="1">Uncharacterized protein</fullName>
    </submittedName>
</protein>
<evidence type="ECO:0000313" key="2">
    <source>
        <dbReference type="Proteomes" id="UP001430953"/>
    </source>
</evidence>
<evidence type="ECO:0000313" key="1">
    <source>
        <dbReference type="EMBL" id="KAL0118452.1"/>
    </source>
</evidence>
<keyword evidence="2" id="KW-1185">Reference proteome</keyword>
<accession>A0AAW2FWZ0</accession>
<dbReference type="EMBL" id="JADYXP020000008">
    <property type="protein sequence ID" value="KAL0118452.1"/>
    <property type="molecule type" value="Genomic_DNA"/>
</dbReference>
<name>A0AAW2FWZ0_9HYME</name>
<dbReference type="AlphaFoldDB" id="A0AAW2FWZ0"/>
<organism evidence="1 2">
    <name type="scientific">Cardiocondyla obscurior</name>
    <dbReference type="NCBI Taxonomy" id="286306"/>
    <lineage>
        <taxon>Eukaryota</taxon>
        <taxon>Metazoa</taxon>
        <taxon>Ecdysozoa</taxon>
        <taxon>Arthropoda</taxon>
        <taxon>Hexapoda</taxon>
        <taxon>Insecta</taxon>
        <taxon>Pterygota</taxon>
        <taxon>Neoptera</taxon>
        <taxon>Endopterygota</taxon>
        <taxon>Hymenoptera</taxon>
        <taxon>Apocrita</taxon>
        <taxon>Aculeata</taxon>
        <taxon>Formicoidea</taxon>
        <taxon>Formicidae</taxon>
        <taxon>Myrmicinae</taxon>
        <taxon>Cardiocondyla</taxon>
    </lineage>
</organism>
<gene>
    <name evidence="1" type="ORF">PUN28_009248</name>
</gene>
<reference evidence="1 2" key="1">
    <citation type="submission" date="2023-03" db="EMBL/GenBank/DDBJ databases">
        <title>High recombination rates correlate with genetic variation in Cardiocondyla obscurior ants.</title>
        <authorList>
            <person name="Errbii M."/>
        </authorList>
    </citation>
    <scope>NUCLEOTIDE SEQUENCE [LARGE SCALE GENOMIC DNA]</scope>
    <source>
        <strain evidence="1">Alpha-2009</strain>
        <tissue evidence="1">Whole body</tissue>
    </source>
</reference>